<evidence type="ECO:0000313" key="3">
    <source>
        <dbReference type="Proteomes" id="UP000256779"/>
    </source>
</evidence>
<dbReference type="SMART" id="SM00530">
    <property type="entry name" value="HTH_XRE"/>
    <property type="match status" value="1"/>
</dbReference>
<comment type="caution">
    <text evidence="2">The sequence shown here is derived from an EMBL/GenBank/DDBJ whole genome shotgun (WGS) entry which is preliminary data.</text>
</comment>
<organism evidence="2 3">
    <name type="scientific">Marinoscillum furvescens DSM 4134</name>
    <dbReference type="NCBI Taxonomy" id="1122208"/>
    <lineage>
        <taxon>Bacteria</taxon>
        <taxon>Pseudomonadati</taxon>
        <taxon>Bacteroidota</taxon>
        <taxon>Cytophagia</taxon>
        <taxon>Cytophagales</taxon>
        <taxon>Reichenbachiellaceae</taxon>
        <taxon>Marinoscillum</taxon>
    </lineage>
</organism>
<dbReference type="GO" id="GO:0003677">
    <property type="term" value="F:DNA binding"/>
    <property type="evidence" value="ECO:0007669"/>
    <property type="project" value="InterPro"/>
</dbReference>
<sequence length="110" mass="12986">MHKKETFGEVVRKLREERKLPIRKVAAILDLDPSTLSKIERNDRSANKDLIPIFARIFEVEEKELLIHFLSDKVTYDLIDEDYTKEVLMVAEEKINYQRSKKAQQGKLKL</sequence>
<feature type="domain" description="HTH cro/C1-type" evidence="1">
    <location>
        <begin position="11"/>
        <end position="65"/>
    </location>
</feature>
<dbReference type="Proteomes" id="UP000256779">
    <property type="component" value="Unassembled WGS sequence"/>
</dbReference>
<name>A0A3D9L1E1_MARFU</name>
<reference evidence="2 3" key="1">
    <citation type="submission" date="2018-07" db="EMBL/GenBank/DDBJ databases">
        <title>Genomic Encyclopedia of Type Strains, Phase IV (KMG-IV): sequencing the most valuable type-strain genomes for metagenomic binning, comparative biology and taxonomic classification.</title>
        <authorList>
            <person name="Goeker M."/>
        </authorList>
    </citation>
    <scope>NUCLEOTIDE SEQUENCE [LARGE SCALE GENOMIC DNA]</scope>
    <source>
        <strain evidence="2 3">DSM 4134</strain>
    </source>
</reference>
<protein>
    <submittedName>
        <fullName evidence="2">Helix-turn-helix protein</fullName>
    </submittedName>
</protein>
<dbReference type="Gene3D" id="1.10.260.40">
    <property type="entry name" value="lambda repressor-like DNA-binding domains"/>
    <property type="match status" value="1"/>
</dbReference>
<keyword evidence="3" id="KW-1185">Reference proteome</keyword>
<dbReference type="CDD" id="cd00093">
    <property type="entry name" value="HTH_XRE"/>
    <property type="match status" value="1"/>
</dbReference>
<dbReference type="InterPro" id="IPR001387">
    <property type="entry name" value="Cro/C1-type_HTH"/>
</dbReference>
<evidence type="ECO:0000259" key="1">
    <source>
        <dbReference type="PROSITE" id="PS50943"/>
    </source>
</evidence>
<proteinExistence type="predicted"/>
<gene>
    <name evidence="2" type="ORF">C7460_11117</name>
</gene>
<dbReference type="SUPFAM" id="SSF47413">
    <property type="entry name" value="lambda repressor-like DNA-binding domains"/>
    <property type="match status" value="1"/>
</dbReference>
<dbReference type="AlphaFoldDB" id="A0A3D9L1E1"/>
<dbReference type="InterPro" id="IPR010982">
    <property type="entry name" value="Lambda_DNA-bd_dom_sf"/>
</dbReference>
<evidence type="ECO:0000313" key="2">
    <source>
        <dbReference type="EMBL" id="RED97876.1"/>
    </source>
</evidence>
<dbReference type="PROSITE" id="PS50943">
    <property type="entry name" value="HTH_CROC1"/>
    <property type="match status" value="1"/>
</dbReference>
<dbReference type="Pfam" id="PF01381">
    <property type="entry name" value="HTH_3"/>
    <property type="match status" value="1"/>
</dbReference>
<dbReference type="OrthoDB" id="4762426at2"/>
<accession>A0A3D9L1E1</accession>
<dbReference type="RefSeq" id="WP_115868407.1">
    <property type="nucleotide sequence ID" value="NZ_QREG01000011.1"/>
</dbReference>
<dbReference type="EMBL" id="QREG01000011">
    <property type="protein sequence ID" value="RED97876.1"/>
    <property type="molecule type" value="Genomic_DNA"/>
</dbReference>